<dbReference type="Proteomes" id="UP000289166">
    <property type="component" value="Unassembled WGS sequence"/>
</dbReference>
<dbReference type="InterPro" id="IPR008965">
    <property type="entry name" value="CBM2/CBM3_carb-bd_dom_sf"/>
</dbReference>
<gene>
    <name evidence="3" type="ORF">EFD62_10660</name>
</gene>
<dbReference type="SUPFAM" id="SSF49384">
    <property type="entry name" value="Carbohydrate-binding domain"/>
    <property type="match status" value="1"/>
</dbReference>
<dbReference type="Gene3D" id="3.40.50.410">
    <property type="entry name" value="von Willebrand factor, type A domain"/>
    <property type="match status" value="1"/>
</dbReference>
<organism evidence="3 4">
    <name type="scientific">Acetivibrio mesophilus</name>
    <dbReference type="NCBI Taxonomy" id="2487273"/>
    <lineage>
        <taxon>Bacteria</taxon>
        <taxon>Bacillati</taxon>
        <taxon>Bacillota</taxon>
        <taxon>Clostridia</taxon>
        <taxon>Eubacteriales</taxon>
        <taxon>Oscillospiraceae</taxon>
        <taxon>Acetivibrio</taxon>
    </lineage>
</organism>
<dbReference type="AlphaFoldDB" id="A0A4Q0I3F2"/>
<dbReference type="InterPro" id="IPR001956">
    <property type="entry name" value="CBM3"/>
</dbReference>
<dbReference type="InterPro" id="IPR036966">
    <property type="entry name" value="CBM3_sf"/>
</dbReference>
<evidence type="ECO:0000313" key="4">
    <source>
        <dbReference type="Proteomes" id="UP000289166"/>
    </source>
</evidence>
<dbReference type="EMBL" id="RLII01000013">
    <property type="protein sequence ID" value="RXE58758.1"/>
    <property type="molecule type" value="Genomic_DNA"/>
</dbReference>
<dbReference type="Pfam" id="PF00942">
    <property type="entry name" value="CBM_3"/>
    <property type="match status" value="1"/>
</dbReference>
<sequence length="997" mass="111013">MKRNSCFRTLAFLMVLGIFLNLSLMTGFNGLFVENVFAAEEVEFPVLSNRVSVTLKNIRKDVPSDTIALQLGIINLNKGRNINLDDLKLRYYFSDDGCSPIDIDVKSFGTAALIYNPGLVKTTLVKGLPYAGADSYVEIKFTGSVELSYDRKPIYIELHIKESDIYNDFNQFNDYSNNNYYAPFLPENFFASGRVPIFIYDSSKSDFVLLSGVLPSETSKIPTPTTTPVASPSPSPAVSPGEKILATADGNIVGPNPTPAGLFEPANIGFPHQGSIDVGFSPRQKEALILLDSSYESTKVESELSNIFKYCLFSSGDSLYQGEGITIEGDVFTRNLMDVRMSRIDVTGKVEYSERTTESYGGPLGSDESKMDSKEASRYDRYLAPDENGDYSTLFSMIQDKVAKLPEKDDAKFLFMEDIIPNYYPAAHTDPNWRKRAAEFYYDDTDRSVSIAYRSKEAGGFNRTYDNTFPEYLIKQDRDDGGFVLKSNMFFDGNLVISVKNIKQELIGGATSAFIYAYGDITLQGTDADFEDVYLITKYGNINIETTGSTISGIAFAPNGEIKINGQNNTLQGSFVGNSIVSTSGNTSFKGPSDGQLDDIEDALKTTEGFDTIRNAIALLPYIFDEYTRAGIITYSDYADINDSHIKDRWKFFDSSTEREEFLDYTIELSADVDSKKSNLGDGLRKALDVFIKHSDPESEKYIYIFTGLDPNAYTRSHTGSQFETDPAYDTSDFYISDETGSNNNGNKYVIEIMKLIDAYNRTSGNGKIRPILIDLTTYIKESNIKNGVKESDIEIDDLRSLASDLGISVYDSEEKAYYCPSLEDIQSLSIINELAYISNTIPPKLAVENLTINSAKFELSLPSHLKPVELFFKKADGSKESIVNLTELTPSGGKYNISHIFTDDELANLTSIDDGLSYDLESRELYLTLIVNYSDDFTENTLSIEGVVDIAGPQVTYELYEDKNGDGIKSEGEDEFEVVVPFDNIKFNVVYKKDIN</sequence>
<dbReference type="InterPro" id="IPR036465">
    <property type="entry name" value="vWFA_dom_sf"/>
</dbReference>
<evidence type="ECO:0000259" key="2">
    <source>
        <dbReference type="SMART" id="SM01067"/>
    </source>
</evidence>
<dbReference type="GO" id="GO:0005975">
    <property type="term" value="P:carbohydrate metabolic process"/>
    <property type="evidence" value="ECO:0007669"/>
    <property type="project" value="InterPro"/>
</dbReference>
<comment type="caution">
    <text evidence="3">The sequence shown here is derived from an EMBL/GenBank/DDBJ whole genome shotgun (WGS) entry which is preliminary data.</text>
</comment>
<evidence type="ECO:0000313" key="3">
    <source>
        <dbReference type="EMBL" id="RXE58758.1"/>
    </source>
</evidence>
<dbReference type="Gene3D" id="2.60.40.710">
    <property type="entry name" value="Endoglucanase-like"/>
    <property type="match status" value="1"/>
</dbReference>
<dbReference type="GO" id="GO:0030248">
    <property type="term" value="F:cellulose binding"/>
    <property type="evidence" value="ECO:0007669"/>
    <property type="project" value="InterPro"/>
</dbReference>
<protein>
    <submittedName>
        <fullName evidence="3">Cellulose-binding protein</fullName>
    </submittedName>
</protein>
<feature type="region of interest" description="Disordered" evidence="1">
    <location>
        <begin position="221"/>
        <end position="240"/>
    </location>
</feature>
<keyword evidence="4" id="KW-1185">Reference proteome</keyword>
<reference evidence="4" key="1">
    <citation type="submission" date="2018-11" db="EMBL/GenBank/DDBJ databases">
        <title>Genome sequencing of a novel mesophilic and cellulolytic organism within the genus Hungateiclostridium.</title>
        <authorList>
            <person name="Rettenmaier R."/>
            <person name="Liebl W."/>
            <person name="Zverlov V."/>
        </authorList>
    </citation>
    <scope>NUCLEOTIDE SEQUENCE [LARGE SCALE GENOMIC DNA]</scope>
    <source>
        <strain evidence="4">N2K1</strain>
    </source>
</reference>
<feature type="domain" description="CBM3" evidence="2">
    <location>
        <begin position="53"/>
        <end position="140"/>
    </location>
</feature>
<dbReference type="SMART" id="SM01067">
    <property type="entry name" value="CBM_3"/>
    <property type="match status" value="1"/>
</dbReference>
<evidence type="ECO:0000256" key="1">
    <source>
        <dbReference type="SAM" id="MobiDB-lite"/>
    </source>
</evidence>
<accession>A0A4Q0I3F2</accession>
<proteinExistence type="predicted"/>
<dbReference type="OrthoDB" id="2080124at2"/>
<name>A0A4Q0I3F2_9FIRM</name>
<dbReference type="RefSeq" id="WP_128706088.1">
    <property type="nucleotide sequence ID" value="NZ_RLII01000013.1"/>
</dbReference>